<evidence type="ECO:0000313" key="3">
    <source>
        <dbReference type="EMBL" id="EKC74719.1"/>
    </source>
</evidence>
<dbReference type="GO" id="GO:0046872">
    <property type="term" value="F:metal ion binding"/>
    <property type="evidence" value="ECO:0007669"/>
    <property type="project" value="UniProtKB-KW"/>
</dbReference>
<name>K1U458_9ZZZZ</name>
<dbReference type="InterPro" id="IPR011060">
    <property type="entry name" value="RibuloseP-bd_barrel"/>
</dbReference>
<accession>K1U458</accession>
<dbReference type="InterPro" id="IPR000056">
    <property type="entry name" value="Ribul_P_3_epim-like"/>
</dbReference>
<dbReference type="SUPFAM" id="SSF51366">
    <property type="entry name" value="Ribulose-phoshate binding barrel"/>
    <property type="match status" value="1"/>
</dbReference>
<proteinExistence type="predicted"/>
<dbReference type="EMBL" id="AJWY01003652">
    <property type="protein sequence ID" value="EKC74719.1"/>
    <property type="molecule type" value="Genomic_DNA"/>
</dbReference>
<dbReference type="Gene3D" id="3.20.20.70">
    <property type="entry name" value="Aldolase class I"/>
    <property type="match status" value="1"/>
</dbReference>
<dbReference type="GO" id="GO:0005975">
    <property type="term" value="P:carbohydrate metabolic process"/>
    <property type="evidence" value="ECO:0007669"/>
    <property type="project" value="InterPro"/>
</dbReference>
<organism evidence="3">
    <name type="scientific">human gut metagenome</name>
    <dbReference type="NCBI Taxonomy" id="408170"/>
    <lineage>
        <taxon>unclassified sequences</taxon>
        <taxon>metagenomes</taxon>
        <taxon>organismal metagenomes</taxon>
    </lineage>
</organism>
<comment type="caution">
    <text evidence="3">The sequence shown here is derived from an EMBL/GenBank/DDBJ whole genome shotgun (WGS) entry which is preliminary data.</text>
</comment>
<dbReference type="EC" id="5.1.3.1" evidence="3"/>
<dbReference type="PANTHER" id="PTHR11749">
    <property type="entry name" value="RIBULOSE-5-PHOSPHATE-3-EPIMERASE"/>
    <property type="match status" value="1"/>
</dbReference>
<keyword evidence="1" id="KW-0479">Metal-binding</keyword>
<dbReference type="GO" id="GO:0004750">
    <property type="term" value="F:D-ribulose-phosphate 3-epimerase activity"/>
    <property type="evidence" value="ECO:0007669"/>
    <property type="project" value="UniProtKB-EC"/>
</dbReference>
<sequence>MVLVMTVEPGYGGQGFIPQCADKVAMLRKYCNENGFDKMNIQVDGGINTATAATVKDAGANVLVAGTYLFRAEDMKAAADAIR</sequence>
<dbReference type="AlphaFoldDB" id="K1U458"/>
<evidence type="ECO:0000256" key="1">
    <source>
        <dbReference type="ARBA" id="ARBA00022723"/>
    </source>
</evidence>
<dbReference type="Pfam" id="PF00834">
    <property type="entry name" value="Ribul_P_3_epim"/>
    <property type="match status" value="1"/>
</dbReference>
<dbReference type="PROSITE" id="PS01086">
    <property type="entry name" value="RIBUL_P_3_EPIMER_2"/>
    <property type="match status" value="1"/>
</dbReference>
<protein>
    <submittedName>
        <fullName evidence="3">Ribulose-phosphate 3-epimerase</fullName>
        <ecNumber evidence="3">5.1.3.1</ecNumber>
    </submittedName>
</protein>
<gene>
    <name evidence="3" type="ORF">LEA_05606</name>
</gene>
<keyword evidence="2 3" id="KW-0413">Isomerase</keyword>
<dbReference type="InterPro" id="IPR013785">
    <property type="entry name" value="Aldolase_TIM"/>
</dbReference>
<reference evidence="3" key="1">
    <citation type="journal article" date="2013" name="Environ. Microbiol.">
        <title>Microbiota from the distal guts of lean and obese adolescents exhibit partial functional redundancy besides clear differences in community structure.</title>
        <authorList>
            <person name="Ferrer M."/>
            <person name="Ruiz A."/>
            <person name="Lanza F."/>
            <person name="Haange S.B."/>
            <person name="Oberbach A."/>
            <person name="Till H."/>
            <person name="Bargiela R."/>
            <person name="Campoy C."/>
            <person name="Segura M.T."/>
            <person name="Richter M."/>
            <person name="von Bergen M."/>
            <person name="Seifert J."/>
            <person name="Suarez A."/>
        </authorList>
    </citation>
    <scope>NUCLEOTIDE SEQUENCE</scope>
</reference>
<evidence type="ECO:0000256" key="2">
    <source>
        <dbReference type="ARBA" id="ARBA00023235"/>
    </source>
</evidence>